<feature type="transmembrane region" description="Helical" evidence="6">
    <location>
        <begin position="156"/>
        <end position="180"/>
    </location>
</feature>
<keyword evidence="4 6" id="KW-0472">Membrane</keyword>
<evidence type="ECO:0000256" key="1">
    <source>
        <dbReference type="ARBA" id="ARBA00004141"/>
    </source>
</evidence>
<evidence type="ECO:0000256" key="4">
    <source>
        <dbReference type="ARBA" id="ARBA00023136"/>
    </source>
</evidence>
<feature type="transmembrane region" description="Helical" evidence="6">
    <location>
        <begin position="122"/>
        <end position="144"/>
    </location>
</feature>
<dbReference type="HOGENOM" id="CLU_081297_1_0_11"/>
<evidence type="ECO:0000256" key="2">
    <source>
        <dbReference type="ARBA" id="ARBA00022692"/>
    </source>
</evidence>
<dbReference type="Proteomes" id="UP000000492">
    <property type="component" value="Chromosome"/>
</dbReference>
<proteinExistence type="predicted"/>
<dbReference type="InterPro" id="IPR007829">
    <property type="entry name" value="TM2"/>
</dbReference>
<gene>
    <name evidence="8" type="ordered locus">CRES_0935</name>
</gene>
<keyword evidence="2 6" id="KW-0812">Transmembrane</keyword>
<evidence type="ECO:0000313" key="8">
    <source>
        <dbReference type="EMBL" id="AEI09291.1"/>
    </source>
</evidence>
<evidence type="ECO:0000259" key="7">
    <source>
        <dbReference type="Pfam" id="PF05154"/>
    </source>
</evidence>
<dbReference type="EMBL" id="CP002857">
    <property type="protein sequence ID" value="AEI09291.1"/>
    <property type="molecule type" value="Genomic_DNA"/>
</dbReference>
<dbReference type="OrthoDB" id="2004788at2"/>
<dbReference type="RefSeq" id="WP_013888307.1">
    <property type="nucleotide sequence ID" value="NC_015673.1"/>
</dbReference>
<dbReference type="KEGG" id="crd:CRES_0935"/>
<dbReference type="AlphaFoldDB" id="F8E0S4"/>
<name>F8E0S4_CORRG</name>
<keyword evidence="9" id="KW-1185">Reference proteome</keyword>
<keyword evidence="3 6" id="KW-1133">Transmembrane helix</keyword>
<feature type="domain" description="TM2" evidence="7">
    <location>
        <begin position="119"/>
        <end position="168"/>
    </location>
</feature>
<reference evidence="8 9" key="1">
    <citation type="journal article" date="2012" name="BMC Genomics">
        <title>Complete genome sequence, lifestyle, and multi-drug resistance of the human pathogen Corynebacterium resistens DSM 45100 isolated from blood samples of a leukemia patient.</title>
        <authorList>
            <person name="Schroder J."/>
            <person name="Maus I."/>
            <person name="Meyer K."/>
            <person name="Wordemann S."/>
            <person name="Blom J."/>
            <person name="Jaenicke S."/>
            <person name="Schneider J."/>
            <person name="Trost E."/>
            <person name="Tauch A."/>
        </authorList>
    </citation>
    <scope>NUCLEOTIDE SEQUENCE [LARGE SCALE GENOMIC DNA]</scope>
    <source>
        <strain evidence="9">DSM 45100 / JCM 12819 / CCUG 50093 / GTC 2026 / SICGH 158</strain>
    </source>
</reference>
<evidence type="ECO:0000256" key="6">
    <source>
        <dbReference type="SAM" id="Phobius"/>
    </source>
</evidence>
<accession>F8E0S4</accession>
<evidence type="ECO:0000313" key="9">
    <source>
        <dbReference type="Proteomes" id="UP000000492"/>
    </source>
</evidence>
<dbReference type="eggNOG" id="COG2314">
    <property type="taxonomic scope" value="Bacteria"/>
</dbReference>
<evidence type="ECO:0000256" key="3">
    <source>
        <dbReference type="ARBA" id="ARBA00022989"/>
    </source>
</evidence>
<feature type="compositionally biased region" description="Polar residues" evidence="5">
    <location>
        <begin position="45"/>
        <end position="61"/>
    </location>
</feature>
<dbReference type="GO" id="GO:0016020">
    <property type="term" value="C:membrane"/>
    <property type="evidence" value="ECO:0007669"/>
    <property type="project" value="UniProtKB-SubCell"/>
</dbReference>
<organism evidence="8 9">
    <name type="scientific">Corynebacterium resistens (strain DSM 45100 / JCM 12819 / GTC 2026 / SICGH 158)</name>
    <dbReference type="NCBI Taxonomy" id="662755"/>
    <lineage>
        <taxon>Bacteria</taxon>
        <taxon>Bacillati</taxon>
        <taxon>Actinomycetota</taxon>
        <taxon>Actinomycetes</taxon>
        <taxon>Mycobacteriales</taxon>
        <taxon>Corynebacteriaceae</taxon>
        <taxon>Corynebacterium</taxon>
    </lineage>
</organism>
<dbReference type="Pfam" id="PF05154">
    <property type="entry name" value="TM2"/>
    <property type="match status" value="1"/>
</dbReference>
<evidence type="ECO:0000256" key="5">
    <source>
        <dbReference type="SAM" id="MobiDB-lite"/>
    </source>
</evidence>
<feature type="region of interest" description="Disordered" evidence="5">
    <location>
        <begin position="1"/>
        <end position="83"/>
    </location>
</feature>
<comment type="subcellular location">
    <subcellularLocation>
        <location evidence="1">Membrane</location>
        <topology evidence="1">Multi-pass membrane protein</topology>
    </subcellularLocation>
</comment>
<feature type="compositionally biased region" description="Basic and acidic residues" evidence="5">
    <location>
        <begin position="25"/>
        <end position="43"/>
    </location>
</feature>
<sequence length="203" mass="22459">MSNPYSGGPSPDFNNPQDPSQFPHADYDRPRYEQPGYRERENAQPRYSQYSQPQNSPTNYATPGYAQPGYPQPHIPQPQYHNAGYGNQHNLYETGGVVPYSGAAAGYGVPAQVPSGYTQKNWIVAALLAFFLGSFGVHNFYLGYKSKAMTQLVITLVSYATIIILIGFLGLVVTGLWAFVEFIMILVGAGSYEHDAYGYPLER</sequence>
<dbReference type="STRING" id="662755.CRES_0935"/>
<protein>
    <recommendedName>
        <fullName evidence="7">TM2 domain-containing protein</fullName>
    </recommendedName>
</protein>